<dbReference type="CDD" id="cd01335">
    <property type="entry name" value="Radical_SAM"/>
    <property type="match status" value="1"/>
</dbReference>
<keyword evidence="3" id="KW-0949">S-adenosyl-L-methionine</keyword>
<dbReference type="Pfam" id="PF06968">
    <property type="entry name" value="BATS"/>
    <property type="match status" value="1"/>
</dbReference>
<dbReference type="GO" id="GO:0003824">
    <property type="term" value="F:catalytic activity"/>
    <property type="evidence" value="ECO:0007669"/>
    <property type="project" value="InterPro"/>
</dbReference>
<evidence type="ECO:0000259" key="8">
    <source>
        <dbReference type="PROSITE" id="PS51918"/>
    </source>
</evidence>
<dbReference type="InterPro" id="IPR006638">
    <property type="entry name" value="Elp3/MiaA/NifB-like_rSAM"/>
</dbReference>
<dbReference type="SUPFAM" id="SSF102114">
    <property type="entry name" value="Radical SAM enzymes"/>
    <property type="match status" value="1"/>
</dbReference>
<evidence type="ECO:0000256" key="7">
    <source>
        <dbReference type="ARBA" id="ARBA00034078"/>
    </source>
</evidence>
<dbReference type="GO" id="GO:0046872">
    <property type="term" value="F:metal ion binding"/>
    <property type="evidence" value="ECO:0007669"/>
    <property type="project" value="UniProtKB-KW"/>
</dbReference>
<protein>
    <submittedName>
        <fullName evidence="9">[FeFe] hydrogenase H-cluster radical SAM maturase HydG</fullName>
    </submittedName>
</protein>
<comment type="caution">
    <text evidence="9">The sequence shown here is derived from an EMBL/GenBank/DDBJ whole genome shotgun (WGS) entry which is preliminary data.</text>
</comment>
<dbReference type="SFLD" id="SFLDG01060">
    <property type="entry name" value="BATS_domain_containing"/>
    <property type="match status" value="1"/>
</dbReference>
<dbReference type="SFLD" id="SFLDS00029">
    <property type="entry name" value="Radical_SAM"/>
    <property type="match status" value="1"/>
</dbReference>
<dbReference type="InterPro" id="IPR007197">
    <property type="entry name" value="rSAM"/>
</dbReference>
<dbReference type="SFLD" id="SFLDG01081">
    <property type="entry name" value="cleavage_of_the_Ca-Cb_bond_in"/>
    <property type="match status" value="1"/>
</dbReference>
<keyword evidence="4" id="KW-0479">Metal-binding</keyword>
<dbReference type="SMART" id="SM00876">
    <property type="entry name" value="BATS"/>
    <property type="match status" value="1"/>
</dbReference>
<feature type="domain" description="Radical SAM core" evidence="8">
    <location>
        <begin position="69"/>
        <end position="302"/>
    </location>
</feature>
<dbReference type="AlphaFoldDB" id="A0A7V3E7P4"/>
<evidence type="ECO:0000256" key="2">
    <source>
        <dbReference type="ARBA" id="ARBA00022485"/>
    </source>
</evidence>
<gene>
    <name evidence="9" type="primary">hydG</name>
    <name evidence="9" type="ORF">ENS31_11975</name>
</gene>
<comment type="cofactor">
    <cofactor evidence="1">
        <name>[4Fe-4S] cluster</name>
        <dbReference type="ChEBI" id="CHEBI:49883"/>
    </cofactor>
</comment>
<dbReference type="PANTHER" id="PTHR43583:SF2">
    <property type="entry name" value="THIAZOLE BIOSYNTHESIS PROTEIN"/>
    <property type="match status" value="1"/>
</dbReference>
<evidence type="ECO:0000256" key="6">
    <source>
        <dbReference type="ARBA" id="ARBA00023014"/>
    </source>
</evidence>
<dbReference type="GO" id="GO:0042364">
    <property type="term" value="P:water-soluble vitamin biosynthetic process"/>
    <property type="evidence" value="ECO:0007669"/>
    <property type="project" value="UniProtKB-ARBA"/>
</dbReference>
<name>A0A7V3E7P4_9BACT</name>
<evidence type="ECO:0000256" key="4">
    <source>
        <dbReference type="ARBA" id="ARBA00022723"/>
    </source>
</evidence>
<proteinExistence type="predicted"/>
<evidence type="ECO:0000313" key="9">
    <source>
        <dbReference type="EMBL" id="HFI92225.1"/>
    </source>
</evidence>
<dbReference type="InterPro" id="IPR010722">
    <property type="entry name" value="BATS_dom"/>
</dbReference>
<dbReference type="InterPro" id="IPR013785">
    <property type="entry name" value="Aldolase_TIM"/>
</dbReference>
<dbReference type="PANTHER" id="PTHR43583">
    <property type="entry name" value="2-IMINOACETATE SYNTHASE"/>
    <property type="match status" value="1"/>
</dbReference>
<dbReference type="NCBIfam" id="TIGR03955">
    <property type="entry name" value="rSAM_HydG"/>
    <property type="match status" value="1"/>
</dbReference>
<dbReference type="InterPro" id="IPR024007">
    <property type="entry name" value="FeFe-hyd_mat_HydG"/>
</dbReference>
<accession>A0A7V3E7P4</accession>
<dbReference type="InterPro" id="IPR058240">
    <property type="entry name" value="rSAM_sf"/>
</dbReference>
<dbReference type="Gene3D" id="3.20.20.70">
    <property type="entry name" value="Aldolase class I"/>
    <property type="match status" value="1"/>
</dbReference>
<evidence type="ECO:0000256" key="3">
    <source>
        <dbReference type="ARBA" id="ARBA00022691"/>
    </source>
</evidence>
<dbReference type="InterPro" id="IPR034428">
    <property type="entry name" value="ThiH/NoCL/HydG-like"/>
</dbReference>
<keyword evidence="2" id="KW-0004">4Fe-4S</keyword>
<dbReference type="Pfam" id="PF04055">
    <property type="entry name" value="Radical_SAM"/>
    <property type="match status" value="1"/>
</dbReference>
<dbReference type="EMBL" id="DSUJ01000010">
    <property type="protein sequence ID" value="HFI92225.1"/>
    <property type="molecule type" value="Genomic_DNA"/>
</dbReference>
<keyword evidence="6" id="KW-0411">Iron-sulfur</keyword>
<dbReference type="GO" id="GO:0044272">
    <property type="term" value="P:sulfur compound biosynthetic process"/>
    <property type="evidence" value="ECO:0007669"/>
    <property type="project" value="UniProtKB-ARBA"/>
</dbReference>
<comment type="cofactor">
    <cofactor evidence="7">
        <name>[2Fe-2S] cluster</name>
        <dbReference type="ChEBI" id="CHEBI:190135"/>
    </cofactor>
</comment>
<evidence type="ECO:0000256" key="1">
    <source>
        <dbReference type="ARBA" id="ARBA00001966"/>
    </source>
</evidence>
<dbReference type="GO" id="GO:0051539">
    <property type="term" value="F:4 iron, 4 sulfur cluster binding"/>
    <property type="evidence" value="ECO:0007669"/>
    <property type="project" value="UniProtKB-KW"/>
</dbReference>
<dbReference type="PROSITE" id="PS51918">
    <property type="entry name" value="RADICAL_SAM"/>
    <property type="match status" value="1"/>
</dbReference>
<keyword evidence="5" id="KW-0408">Iron</keyword>
<dbReference type="SMART" id="SM00729">
    <property type="entry name" value="Elp3"/>
    <property type="match status" value="1"/>
</dbReference>
<sequence length="463" mass="52595">MEFINESYINSLLEDEKLFDINLQREIIQKASDAKGLTLRESAALLNISDPEILDELFHKAKEVKEKIYGNRLVLFAPLYVTNLCVNNCLYCAFRKDNKELKRRTLTVDEIEEEARYLVLTGQKRILLVAGEHPKKASMEFLGEAISRIYSINVNGNNIRRLNVNTAPLTLQDFKLLKSFGIGTYQCFQETYHYKTYKEMHPSGPKADFAWRLYAMDRALQAGIDDVGIGALFGLTDYRFETLALLMHAADLDYKYGIGPHTISIPRLEPALNAPAAENPPHAVDDLSFKKLVAVIRLSVPYTGIILSTRERPELRRELFEVGVSQISAGSRTAPGAYKESQESLDEHELEQFQLGDHRSLDEVVKDITSLGYMPSFCTACYRSNRTGDRFMELAKTGNIGKICVPNAMATFEEYLNDFASEETRMIGKHFIENELRKLSGATKRRTEEMIQKVDAGERDVYL</sequence>
<reference evidence="9" key="1">
    <citation type="journal article" date="2020" name="mSystems">
        <title>Genome- and Community-Level Interaction Insights into Carbon Utilization and Element Cycling Functions of Hydrothermarchaeota in Hydrothermal Sediment.</title>
        <authorList>
            <person name="Zhou Z."/>
            <person name="Liu Y."/>
            <person name="Xu W."/>
            <person name="Pan J."/>
            <person name="Luo Z.H."/>
            <person name="Li M."/>
        </authorList>
    </citation>
    <scope>NUCLEOTIDE SEQUENCE [LARGE SCALE GENOMIC DNA]</scope>
    <source>
        <strain evidence="9">SpSt-479</strain>
    </source>
</reference>
<evidence type="ECO:0000256" key="5">
    <source>
        <dbReference type="ARBA" id="ARBA00023004"/>
    </source>
</evidence>
<organism evidence="9">
    <name type="scientific">Ignavibacterium album</name>
    <dbReference type="NCBI Taxonomy" id="591197"/>
    <lineage>
        <taxon>Bacteria</taxon>
        <taxon>Pseudomonadati</taxon>
        <taxon>Ignavibacteriota</taxon>
        <taxon>Ignavibacteria</taxon>
        <taxon>Ignavibacteriales</taxon>
        <taxon>Ignavibacteriaceae</taxon>
        <taxon>Ignavibacterium</taxon>
    </lineage>
</organism>
<dbReference type="SFLD" id="SFLDF00319">
    <property type="entry name" value="Fe_hydrogenase_maturase_(HydG"/>
    <property type="match status" value="1"/>
</dbReference>